<feature type="domain" description="Ribosomal RNA adenine methylase transferase N-terminal" evidence="10">
    <location>
        <begin position="32"/>
        <end position="197"/>
    </location>
</feature>
<evidence type="ECO:0000256" key="9">
    <source>
        <dbReference type="SAM" id="MobiDB-lite"/>
    </source>
</evidence>
<feature type="binding site" evidence="8">
    <location>
        <position position="98"/>
    </location>
    <ligand>
        <name>S-adenosyl-L-methionine</name>
        <dbReference type="ChEBI" id="CHEBI:59789"/>
    </ligand>
</feature>
<dbReference type="Gene3D" id="3.40.50.150">
    <property type="entry name" value="Vaccinia Virus protein VP39"/>
    <property type="match status" value="1"/>
</dbReference>
<feature type="compositionally biased region" description="Basic residues" evidence="9">
    <location>
        <begin position="1"/>
        <end position="13"/>
    </location>
</feature>
<keyword evidence="5 8" id="KW-0694">RNA-binding</keyword>
<dbReference type="PROSITE" id="PS01131">
    <property type="entry name" value="RRNA_A_DIMETH"/>
    <property type="match status" value="1"/>
</dbReference>
<dbReference type="InterPro" id="IPR020596">
    <property type="entry name" value="rRNA_Ade_Mease_Trfase_CS"/>
</dbReference>
<organism evidence="11 12">
    <name type="scientific">Sporolactobacillus mangiferae</name>
    <dbReference type="NCBI Taxonomy" id="2940498"/>
    <lineage>
        <taxon>Bacteria</taxon>
        <taxon>Bacillati</taxon>
        <taxon>Bacillota</taxon>
        <taxon>Bacilli</taxon>
        <taxon>Bacillales</taxon>
        <taxon>Sporolactobacillaceae</taxon>
        <taxon>Sporolactobacillus</taxon>
    </lineage>
</organism>
<evidence type="ECO:0000256" key="3">
    <source>
        <dbReference type="ARBA" id="ARBA00022679"/>
    </source>
</evidence>
<dbReference type="PROSITE" id="PS51689">
    <property type="entry name" value="SAM_RNA_A_N6_MT"/>
    <property type="match status" value="1"/>
</dbReference>
<keyword evidence="12" id="KW-1185">Reference proteome</keyword>
<dbReference type="InterPro" id="IPR023165">
    <property type="entry name" value="rRNA_Ade_diMease-like_C"/>
</dbReference>
<evidence type="ECO:0000313" key="11">
    <source>
        <dbReference type="EMBL" id="MCL1630790.1"/>
    </source>
</evidence>
<dbReference type="SUPFAM" id="SSF53335">
    <property type="entry name" value="S-adenosyl-L-methionine-dependent methyltransferases"/>
    <property type="match status" value="1"/>
</dbReference>
<protein>
    <recommendedName>
        <fullName evidence="1">rRNA adenine N-6-methyltransferase</fullName>
    </recommendedName>
    <alternativeName>
        <fullName evidence="7">Erythromycin resistance protein</fullName>
    </alternativeName>
    <alternativeName>
        <fullName evidence="6">Macrolide-lincosamide-streptogramin B resistance protein</fullName>
    </alternativeName>
</protein>
<keyword evidence="3 8" id="KW-0808">Transferase</keyword>
<feature type="binding site" evidence="8">
    <location>
        <position position="52"/>
    </location>
    <ligand>
        <name>S-adenosyl-L-methionine</name>
        <dbReference type="ChEBI" id="CHEBI:59789"/>
    </ligand>
</feature>
<dbReference type="SMART" id="SM00650">
    <property type="entry name" value="rADc"/>
    <property type="match status" value="1"/>
</dbReference>
<gene>
    <name evidence="11" type="primary">erm</name>
    <name evidence="11" type="ORF">M3N64_02320</name>
</gene>
<evidence type="ECO:0000256" key="2">
    <source>
        <dbReference type="ARBA" id="ARBA00022603"/>
    </source>
</evidence>
<dbReference type="Proteomes" id="UP001203004">
    <property type="component" value="Unassembled WGS sequence"/>
</dbReference>
<name>A0ABT0M8W8_9BACL</name>
<dbReference type="InterPro" id="IPR029063">
    <property type="entry name" value="SAM-dependent_MTases_sf"/>
</dbReference>
<sequence length="279" mass="32273">MRKTRHRYSNKKLSRGEPPNFTGQHLMHNKRTVQDIVNKASIRKSDTVIEFGAGKGALTSELAHRSNHVLAVEIDEKFVAVLNKKLASYENVKIIKQDILSVHLPRKEFIVVSNIPYAITTPIMKMLLNHPKRKLVRGIIVMEKGAARRFVSRRIKDAYVLQWRMYFDLRIERTIPKTHFSPPPKVESAMLSIRRRDKPIIPIQYAEQFRTLAKALLRKPDESAGTVLACLFTAKQLKHLRRRLSIKDECKVGCLSEEQWGIIFNTVIKYAPHHLKRKA</sequence>
<dbReference type="GO" id="GO:0032259">
    <property type="term" value="P:methylation"/>
    <property type="evidence" value="ECO:0007669"/>
    <property type="project" value="UniProtKB-KW"/>
</dbReference>
<dbReference type="CDD" id="cd02440">
    <property type="entry name" value="AdoMet_MTases"/>
    <property type="match status" value="1"/>
</dbReference>
<reference evidence="11 12" key="1">
    <citation type="submission" date="2022-05" db="EMBL/GenBank/DDBJ databases">
        <title>Sporolactobacillus sp nov CPB3-1, isolated from tree bark (Mangifera indica L.).</title>
        <authorList>
            <person name="Phuengjayaem S."/>
            <person name="Tanasupawat S."/>
        </authorList>
    </citation>
    <scope>NUCLEOTIDE SEQUENCE [LARGE SCALE GENOMIC DNA]</scope>
    <source>
        <strain evidence="11 12">CPB3-1</strain>
    </source>
</reference>
<dbReference type="EMBL" id="JAMAST010000001">
    <property type="protein sequence ID" value="MCL1630790.1"/>
    <property type="molecule type" value="Genomic_DNA"/>
</dbReference>
<evidence type="ECO:0000256" key="6">
    <source>
        <dbReference type="ARBA" id="ARBA00029941"/>
    </source>
</evidence>
<dbReference type="Pfam" id="PF00398">
    <property type="entry name" value="RrnaAD"/>
    <property type="match status" value="1"/>
</dbReference>
<evidence type="ECO:0000259" key="10">
    <source>
        <dbReference type="SMART" id="SM00650"/>
    </source>
</evidence>
<accession>A0ABT0M8W8</accession>
<proteinExistence type="inferred from homology"/>
<feature type="region of interest" description="Disordered" evidence="9">
    <location>
        <begin position="1"/>
        <end position="22"/>
    </location>
</feature>
<dbReference type="GO" id="GO:0008168">
    <property type="term" value="F:methyltransferase activity"/>
    <property type="evidence" value="ECO:0007669"/>
    <property type="project" value="UniProtKB-KW"/>
</dbReference>
<feature type="binding site" evidence="8">
    <location>
        <position position="25"/>
    </location>
    <ligand>
        <name>S-adenosyl-L-methionine</name>
        <dbReference type="ChEBI" id="CHEBI:59789"/>
    </ligand>
</feature>
<dbReference type="InterPro" id="IPR020598">
    <property type="entry name" value="rRNA_Ade_methylase_Trfase_N"/>
</dbReference>
<evidence type="ECO:0000256" key="7">
    <source>
        <dbReference type="ARBA" id="ARBA00030809"/>
    </source>
</evidence>
<dbReference type="RefSeq" id="WP_249096769.1">
    <property type="nucleotide sequence ID" value="NZ_JAMAST010000001.1"/>
</dbReference>
<feature type="binding site" evidence="8">
    <location>
        <position position="73"/>
    </location>
    <ligand>
        <name>S-adenosyl-L-methionine</name>
        <dbReference type="ChEBI" id="CHEBI:59789"/>
    </ligand>
</feature>
<dbReference type="Gene3D" id="1.10.8.100">
    <property type="entry name" value="Ribosomal RNA adenine dimethylase-like, domain 2"/>
    <property type="match status" value="1"/>
</dbReference>
<dbReference type="PANTHER" id="PTHR11727">
    <property type="entry name" value="DIMETHYLADENOSINE TRANSFERASE"/>
    <property type="match status" value="1"/>
</dbReference>
<evidence type="ECO:0000256" key="1">
    <source>
        <dbReference type="ARBA" id="ARBA00016505"/>
    </source>
</evidence>
<evidence type="ECO:0000256" key="8">
    <source>
        <dbReference type="PROSITE-ProRule" id="PRU01026"/>
    </source>
</evidence>
<keyword evidence="4 8" id="KW-0949">S-adenosyl-L-methionine</keyword>
<dbReference type="NCBIfam" id="NF000499">
    <property type="entry name" value="Erm23S_rRNA_broad"/>
    <property type="match status" value="1"/>
</dbReference>
<dbReference type="PANTHER" id="PTHR11727:SF7">
    <property type="entry name" value="DIMETHYLADENOSINE TRANSFERASE-RELATED"/>
    <property type="match status" value="1"/>
</dbReference>
<evidence type="ECO:0000256" key="5">
    <source>
        <dbReference type="ARBA" id="ARBA00022884"/>
    </source>
</evidence>
<feature type="binding site" evidence="8">
    <location>
        <position position="27"/>
    </location>
    <ligand>
        <name>S-adenosyl-L-methionine</name>
        <dbReference type="ChEBI" id="CHEBI:59789"/>
    </ligand>
</feature>
<comment type="similarity">
    <text evidence="8">Belongs to the class I-like SAM-binding methyltransferase superfamily. rRNA adenine N(6)-methyltransferase family.</text>
</comment>
<evidence type="ECO:0000313" key="12">
    <source>
        <dbReference type="Proteomes" id="UP001203004"/>
    </source>
</evidence>
<keyword evidence="2 8" id="KW-0489">Methyltransferase</keyword>
<evidence type="ECO:0000256" key="4">
    <source>
        <dbReference type="ARBA" id="ARBA00022691"/>
    </source>
</evidence>
<dbReference type="InterPro" id="IPR001737">
    <property type="entry name" value="KsgA/Erm"/>
</dbReference>
<comment type="caution">
    <text evidence="11">The sequence shown here is derived from an EMBL/GenBank/DDBJ whole genome shotgun (WGS) entry which is preliminary data.</text>
</comment>
<feature type="binding site" evidence="8">
    <location>
        <position position="114"/>
    </location>
    <ligand>
        <name>S-adenosyl-L-methionine</name>
        <dbReference type="ChEBI" id="CHEBI:59789"/>
    </ligand>
</feature>